<name>A0A512E267_9PROT</name>
<organism evidence="2 3">
    <name type="scientific">Skermanella aerolata</name>
    <dbReference type="NCBI Taxonomy" id="393310"/>
    <lineage>
        <taxon>Bacteria</taxon>
        <taxon>Pseudomonadati</taxon>
        <taxon>Pseudomonadota</taxon>
        <taxon>Alphaproteobacteria</taxon>
        <taxon>Rhodospirillales</taxon>
        <taxon>Azospirillaceae</taxon>
        <taxon>Skermanella</taxon>
    </lineage>
</organism>
<comment type="caution">
    <text evidence="2">The sequence shown here is derived from an EMBL/GenBank/DDBJ whole genome shotgun (WGS) entry which is preliminary data.</text>
</comment>
<dbReference type="EMBL" id="BJYZ01000050">
    <property type="protein sequence ID" value="GEO42797.1"/>
    <property type="molecule type" value="Genomic_DNA"/>
</dbReference>
<feature type="region of interest" description="Disordered" evidence="1">
    <location>
        <begin position="48"/>
        <end position="70"/>
    </location>
</feature>
<dbReference type="AlphaFoldDB" id="A0A512E267"/>
<evidence type="ECO:0000313" key="3">
    <source>
        <dbReference type="Proteomes" id="UP000321523"/>
    </source>
</evidence>
<proteinExistence type="predicted"/>
<evidence type="ECO:0000313" key="2">
    <source>
        <dbReference type="EMBL" id="GEO42797.1"/>
    </source>
</evidence>
<gene>
    <name evidence="2" type="ORF">SAE02_69450</name>
</gene>
<evidence type="ECO:0000256" key="1">
    <source>
        <dbReference type="SAM" id="MobiDB-lite"/>
    </source>
</evidence>
<dbReference type="Proteomes" id="UP000321523">
    <property type="component" value="Unassembled WGS sequence"/>
</dbReference>
<protein>
    <submittedName>
        <fullName evidence="2">Uncharacterized protein</fullName>
    </submittedName>
</protein>
<keyword evidence="3" id="KW-1185">Reference proteome</keyword>
<sequence>MNEPPACFRPHQAALAQAAQMIGDVGLRQSGSRNNGAHMQWPSAQRFQDGEARRISQAPEQLSLEIKSVE</sequence>
<accession>A0A512E267</accession>
<reference evidence="2 3" key="1">
    <citation type="submission" date="2019-07" db="EMBL/GenBank/DDBJ databases">
        <title>Whole genome shotgun sequence of Skermanella aerolata NBRC 106429.</title>
        <authorList>
            <person name="Hosoyama A."/>
            <person name="Uohara A."/>
            <person name="Ohji S."/>
            <person name="Ichikawa N."/>
        </authorList>
    </citation>
    <scope>NUCLEOTIDE SEQUENCE [LARGE SCALE GENOMIC DNA]</scope>
    <source>
        <strain evidence="2 3">NBRC 106429</strain>
    </source>
</reference>